<keyword evidence="2" id="KW-0812">Transmembrane</keyword>
<accession>A0ABN0UE03</accession>
<keyword evidence="2" id="KW-0472">Membrane</keyword>
<dbReference type="InterPro" id="IPR050469">
    <property type="entry name" value="Diguanylate_Cyclase"/>
</dbReference>
<dbReference type="NCBIfam" id="TIGR00254">
    <property type="entry name" value="GGDEF"/>
    <property type="match status" value="1"/>
</dbReference>
<dbReference type="PROSITE" id="PS50887">
    <property type="entry name" value="GGDEF"/>
    <property type="match status" value="1"/>
</dbReference>
<feature type="transmembrane region" description="Helical" evidence="2">
    <location>
        <begin position="90"/>
        <end position="108"/>
    </location>
</feature>
<feature type="transmembrane region" description="Helical" evidence="2">
    <location>
        <begin position="143"/>
        <end position="161"/>
    </location>
</feature>
<evidence type="ECO:0000259" key="3">
    <source>
        <dbReference type="PROSITE" id="PS50887"/>
    </source>
</evidence>
<evidence type="ECO:0000256" key="1">
    <source>
        <dbReference type="SAM" id="MobiDB-lite"/>
    </source>
</evidence>
<feature type="region of interest" description="Disordered" evidence="1">
    <location>
        <begin position="508"/>
        <end position="539"/>
    </location>
</feature>
<dbReference type="InterPro" id="IPR043128">
    <property type="entry name" value="Rev_trsase/Diguanyl_cyclase"/>
</dbReference>
<feature type="transmembrane region" description="Helical" evidence="2">
    <location>
        <begin position="114"/>
        <end position="134"/>
    </location>
</feature>
<evidence type="ECO:0000256" key="2">
    <source>
        <dbReference type="SAM" id="Phobius"/>
    </source>
</evidence>
<protein>
    <recommendedName>
        <fullName evidence="3">GGDEF domain-containing protein</fullName>
    </recommendedName>
</protein>
<evidence type="ECO:0000313" key="5">
    <source>
        <dbReference type="Proteomes" id="UP001500967"/>
    </source>
</evidence>
<dbReference type="PANTHER" id="PTHR45138:SF9">
    <property type="entry name" value="DIGUANYLATE CYCLASE DGCM-RELATED"/>
    <property type="match status" value="1"/>
</dbReference>
<dbReference type="SUPFAM" id="SSF55073">
    <property type="entry name" value="Nucleotide cyclase"/>
    <property type="match status" value="1"/>
</dbReference>
<proteinExistence type="predicted"/>
<feature type="transmembrane region" description="Helical" evidence="2">
    <location>
        <begin position="29"/>
        <end position="51"/>
    </location>
</feature>
<sequence>MRGSGEAANSGRAAARRLTALGVIRRDRVLSAAVAVGVLFVVVHALLAAFGSPVLRSLADALSSVVLIVTFGLMLVAARDRRARQGTGRIWLLFALSTALAAGGWAAWSGYAPVADAFFVAAAAVAVSGFLAALHPDHRSGRFWLGFDLVLVAAGAGALGWRLFLHAGLDATIASDRTTAIVYPICGLATVLFLVPMGVFGGRRLPASLTLVGWAHVVAAACGCLTLVAGLSDRVDPADPVLASAYQAPVVFLALGALTAIRSPESDGVHFPVGRDVTMLPSLVAAGAAVIGLVLVDARTTGVQVPLLVAGLVVIGLLTRLALVVRDRTRLADQLAEALAEQQRLAITDALTGLSNRRYFEQSLATEVVRARRNKRPLSLVVLDLDNFKQINDRHGHQAGDAALVQVGTLLQVITRDSDVVARYGGEEFVWLLPDTDEEGAAAMAERLRGTLASHPVALPTGDPLWITGSLGVASAQETIDATVLTASADEAMYRAKSEGRNRVVRATQLQGATDAHGGDGADRAEPRPGRGEPGAVRR</sequence>
<feature type="transmembrane region" description="Helical" evidence="2">
    <location>
        <begin position="211"/>
        <end position="231"/>
    </location>
</feature>
<gene>
    <name evidence="4" type="ORF">GCM10009539_35980</name>
</gene>
<feature type="transmembrane region" description="Helical" evidence="2">
    <location>
        <begin position="57"/>
        <end position="78"/>
    </location>
</feature>
<feature type="transmembrane region" description="Helical" evidence="2">
    <location>
        <begin position="181"/>
        <end position="199"/>
    </location>
</feature>
<reference evidence="4 5" key="1">
    <citation type="journal article" date="2019" name="Int. J. Syst. Evol. Microbiol.">
        <title>The Global Catalogue of Microorganisms (GCM) 10K type strain sequencing project: providing services to taxonomists for standard genome sequencing and annotation.</title>
        <authorList>
            <consortium name="The Broad Institute Genomics Platform"/>
            <consortium name="The Broad Institute Genome Sequencing Center for Infectious Disease"/>
            <person name="Wu L."/>
            <person name="Ma J."/>
        </authorList>
    </citation>
    <scope>NUCLEOTIDE SEQUENCE [LARGE SCALE GENOMIC DNA]</scope>
    <source>
        <strain evidence="4 5">JCM 10425</strain>
    </source>
</reference>
<feature type="domain" description="GGDEF" evidence="3">
    <location>
        <begin position="376"/>
        <end position="509"/>
    </location>
</feature>
<feature type="compositionally biased region" description="Basic and acidic residues" evidence="1">
    <location>
        <begin position="517"/>
        <end position="531"/>
    </location>
</feature>
<dbReference type="EMBL" id="BAAAGX010000014">
    <property type="protein sequence ID" value="GAA0247500.1"/>
    <property type="molecule type" value="Genomic_DNA"/>
</dbReference>
<evidence type="ECO:0000313" key="4">
    <source>
        <dbReference type="EMBL" id="GAA0247500.1"/>
    </source>
</evidence>
<dbReference type="SMART" id="SM00267">
    <property type="entry name" value="GGDEF"/>
    <property type="match status" value="1"/>
</dbReference>
<feature type="transmembrane region" description="Helical" evidence="2">
    <location>
        <begin position="307"/>
        <end position="325"/>
    </location>
</feature>
<comment type="caution">
    <text evidence="4">The sequence shown here is derived from an EMBL/GenBank/DDBJ whole genome shotgun (WGS) entry which is preliminary data.</text>
</comment>
<keyword evidence="5" id="KW-1185">Reference proteome</keyword>
<keyword evidence="2" id="KW-1133">Transmembrane helix</keyword>
<dbReference type="Gene3D" id="3.30.70.270">
    <property type="match status" value="1"/>
</dbReference>
<dbReference type="Pfam" id="PF00990">
    <property type="entry name" value="GGDEF"/>
    <property type="match status" value="1"/>
</dbReference>
<dbReference type="Proteomes" id="UP001500967">
    <property type="component" value="Unassembled WGS sequence"/>
</dbReference>
<feature type="transmembrane region" description="Helical" evidence="2">
    <location>
        <begin position="273"/>
        <end position="295"/>
    </location>
</feature>
<name>A0ABN0UE03_9ACTN</name>
<dbReference type="InterPro" id="IPR029787">
    <property type="entry name" value="Nucleotide_cyclase"/>
</dbReference>
<dbReference type="InterPro" id="IPR000160">
    <property type="entry name" value="GGDEF_dom"/>
</dbReference>
<organism evidence="4 5">
    <name type="scientific">Cryptosporangium japonicum</name>
    <dbReference type="NCBI Taxonomy" id="80872"/>
    <lineage>
        <taxon>Bacteria</taxon>
        <taxon>Bacillati</taxon>
        <taxon>Actinomycetota</taxon>
        <taxon>Actinomycetes</taxon>
        <taxon>Cryptosporangiales</taxon>
        <taxon>Cryptosporangiaceae</taxon>
        <taxon>Cryptosporangium</taxon>
    </lineage>
</organism>
<dbReference type="PANTHER" id="PTHR45138">
    <property type="entry name" value="REGULATORY COMPONENTS OF SENSORY TRANSDUCTION SYSTEM"/>
    <property type="match status" value="1"/>
</dbReference>
<dbReference type="CDD" id="cd01949">
    <property type="entry name" value="GGDEF"/>
    <property type="match status" value="1"/>
</dbReference>